<protein>
    <recommendedName>
        <fullName evidence="4">F-box domain-containing protein</fullName>
    </recommendedName>
</protein>
<accession>A0AAV9VIH4</accession>
<proteinExistence type="predicted"/>
<reference evidence="2 3" key="1">
    <citation type="submission" date="2019-10" db="EMBL/GenBank/DDBJ databases">
        <authorList>
            <person name="Palmer J.M."/>
        </authorList>
    </citation>
    <scope>NUCLEOTIDE SEQUENCE [LARGE SCALE GENOMIC DNA]</scope>
    <source>
        <strain evidence="2 3">TWF730</strain>
    </source>
</reference>
<dbReference type="AlphaFoldDB" id="A0AAV9VIH4"/>
<dbReference type="EMBL" id="JAVHNS010000003">
    <property type="protein sequence ID" value="KAK6360979.1"/>
    <property type="molecule type" value="Genomic_DNA"/>
</dbReference>
<feature type="compositionally biased region" description="Basic and acidic residues" evidence="1">
    <location>
        <begin position="315"/>
        <end position="324"/>
    </location>
</feature>
<keyword evidence="3" id="KW-1185">Reference proteome</keyword>
<organism evidence="2 3">
    <name type="scientific">Orbilia blumenaviensis</name>
    <dbReference type="NCBI Taxonomy" id="1796055"/>
    <lineage>
        <taxon>Eukaryota</taxon>
        <taxon>Fungi</taxon>
        <taxon>Dikarya</taxon>
        <taxon>Ascomycota</taxon>
        <taxon>Pezizomycotina</taxon>
        <taxon>Orbiliomycetes</taxon>
        <taxon>Orbiliales</taxon>
        <taxon>Orbiliaceae</taxon>
        <taxon>Orbilia</taxon>
    </lineage>
</organism>
<dbReference type="Proteomes" id="UP001373714">
    <property type="component" value="Unassembled WGS sequence"/>
</dbReference>
<feature type="region of interest" description="Disordered" evidence="1">
    <location>
        <begin position="301"/>
        <end position="324"/>
    </location>
</feature>
<evidence type="ECO:0000313" key="3">
    <source>
        <dbReference type="Proteomes" id="UP001373714"/>
    </source>
</evidence>
<sequence>MDESNTSRKGFKQNAFHRRAASNIARTSGNRIKRSLAYQKKMKVRKIYNSMTEKDEGLCPPAEGGVPLAEPLTLPAPPPILDGLPVHAWEIILEKLKYHDLRAVRNTSQGLRNLVNEALTSFEIIRRRMYKSSLGHSARLIGMTDGGKRKSSTCRSRIFEMHPLLNGFIYATPDFKIFTVQKIDIGCWRDPYVFPVITGLEVEQENATEPPTSCLQLEIEGFGVPIPSHIIKPTDIQGAPRAITVVDVLEGYAAMLELPVTQEQEHAYRVVGALEVTQRAEDRQQRCCYAFYDEYGEEDLEAEAKPLPTPTTQKDLQRARRRDADNKGRALMQFWKAGISARGDLRVCTAIFMPVPPNLE</sequence>
<name>A0AAV9VIH4_9PEZI</name>
<evidence type="ECO:0000256" key="1">
    <source>
        <dbReference type="SAM" id="MobiDB-lite"/>
    </source>
</evidence>
<evidence type="ECO:0000313" key="2">
    <source>
        <dbReference type="EMBL" id="KAK6360979.1"/>
    </source>
</evidence>
<comment type="caution">
    <text evidence="2">The sequence shown here is derived from an EMBL/GenBank/DDBJ whole genome shotgun (WGS) entry which is preliminary data.</text>
</comment>
<evidence type="ECO:0008006" key="4">
    <source>
        <dbReference type="Google" id="ProtNLM"/>
    </source>
</evidence>
<gene>
    <name evidence="2" type="ORF">TWF730_007094</name>
</gene>